<dbReference type="AlphaFoldDB" id="A0A136Q407"/>
<keyword evidence="2" id="KW-1185">Reference proteome</keyword>
<dbReference type="EMBL" id="LSZW01000061">
    <property type="protein sequence ID" value="KXK65418.1"/>
    <property type="molecule type" value="Genomic_DNA"/>
</dbReference>
<organism evidence="1 2">
    <name type="scientific">Christensenella minuta</name>
    <dbReference type="NCBI Taxonomy" id="626937"/>
    <lineage>
        <taxon>Bacteria</taxon>
        <taxon>Bacillati</taxon>
        <taxon>Bacillota</taxon>
        <taxon>Clostridia</taxon>
        <taxon>Christensenellales</taxon>
        <taxon>Christensenellaceae</taxon>
        <taxon>Christensenella</taxon>
    </lineage>
</organism>
<gene>
    <name evidence="1" type="ORF">HMPREF3293_01630</name>
</gene>
<name>A0A136Q407_9FIRM</name>
<dbReference type="Proteomes" id="UP000070366">
    <property type="component" value="Unassembled WGS sequence"/>
</dbReference>
<evidence type="ECO:0000313" key="1">
    <source>
        <dbReference type="EMBL" id="KXK65418.1"/>
    </source>
</evidence>
<sequence>MAASIPAPPYGAFSAAAGKHACRPDAAVRRNPPEKWLKGHNNYPIMNTKQVSFPLRFLEVCSP</sequence>
<accession>A0A136Q407</accession>
<dbReference type="STRING" id="626937.HMPREF3293_01630"/>
<comment type="caution">
    <text evidence="1">The sequence shown here is derived from an EMBL/GenBank/DDBJ whole genome shotgun (WGS) entry which is preliminary data.</text>
</comment>
<reference evidence="2" key="1">
    <citation type="submission" date="2016-02" db="EMBL/GenBank/DDBJ databases">
        <authorList>
            <person name="Mitreva M."/>
            <person name="Pepin K.H."/>
            <person name="Mihindukulasuriya K.A."/>
            <person name="Fulton R."/>
            <person name="Fronick C."/>
            <person name="O'Laughlin M."/>
            <person name="Miner T."/>
            <person name="Herter B."/>
            <person name="Rosa B.A."/>
            <person name="Cordes M."/>
            <person name="Tomlinson C."/>
            <person name="Wollam A."/>
            <person name="Palsikar V.B."/>
            <person name="Mardis E.R."/>
            <person name="Wilson R.K."/>
        </authorList>
    </citation>
    <scope>NUCLEOTIDE SEQUENCE [LARGE SCALE GENOMIC DNA]</scope>
    <source>
        <strain evidence="2">DSM 22607</strain>
    </source>
</reference>
<evidence type="ECO:0000313" key="2">
    <source>
        <dbReference type="Proteomes" id="UP000070366"/>
    </source>
</evidence>
<proteinExistence type="predicted"/>
<protein>
    <submittedName>
        <fullName evidence="1">Uncharacterized protein</fullName>
    </submittedName>
</protein>